<organism evidence="1 2">
    <name type="scientific">Iamia majanohamensis</name>
    <dbReference type="NCBI Taxonomy" id="467976"/>
    <lineage>
        <taxon>Bacteria</taxon>
        <taxon>Bacillati</taxon>
        <taxon>Actinomycetota</taxon>
        <taxon>Acidimicrobiia</taxon>
        <taxon>Acidimicrobiales</taxon>
        <taxon>Iamiaceae</taxon>
        <taxon>Iamia</taxon>
    </lineage>
</organism>
<reference evidence="1" key="1">
    <citation type="submission" date="2023-01" db="EMBL/GenBank/DDBJ databases">
        <title>The diversity of Class Acidimicrobiia in South China Sea sediment environments and the proposal of Iamia marina sp. nov., a novel species of the genus Iamia.</title>
        <authorList>
            <person name="He Y."/>
            <person name="Tian X."/>
        </authorList>
    </citation>
    <scope>NUCLEOTIDE SEQUENCE</scope>
    <source>
        <strain evidence="1">DSM 19957</strain>
    </source>
</reference>
<name>A0AAF0BWU2_9ACTN</name>
<dbReference type="AlphaFoldDB" id="A0AAF0BWU2"/>
<dbReference type="Gene3D" id="3.40.50.300">
    <property type="entry name" value="P-loop containing nucleotide triphosphate hydrolases"/>
    <property type="match status" value="1"/>
</dbReference>
<dbReference type="InterPro" id="IPR011009">
    <property type="entry name" value="Kinase-like_dom_sf"/>
</dbReference>
<protein>
    <submittedName>
        <fullName evidence="1">AAA family ATPase</fullName>
    </submittedName>
</protein>
<dbReference type="RefSeq" id="WP_272737702.1">
    <property type="nucleotide sequence ID" value="NZ_CP116942.1"/>
</dbReference>
<evidence type="ECO:0000313" key="1">
    <source>
        <dbReference type="EMBL" id="WCO68185.1"/>
    </source>
</evidence>
<dbReference type="Pfam" id="PF13671">
    <property type="entry name" value="AAA_33"/>
    <property type="match status" value="1"/>
</dbReference>
<dbReference type="KEGG" id="ima:PO878_05530"/>
<dbReference type="Proteomes" id="UP001216390">
    <property type="component" value="Chromosome"/>
</dbReference>
<dbReference type="EMBL" id="CP116942">
    <property type="protein sequence ID" value="WCO68185.1"/>
    <property type="molecule type" value="Genomic_DNA"/>
</dbReference>
<dbReference type="PANTHER" id="PTHR43883">
    <property type="entry name" value="SLR0207 PROTEIN"/>
    <property type="match status" value="1"/>
</dbReference>
<dbReference type="InterPro" id="IPR052732">
    <property type="entry name" value="Cell-binding_unc_protein"/>
</dbReference>
<sequence>MSDDPGPDLAPAVAETHTSTLVFIGDRAYKLKRPVDLGFLDFRTREAREAACHREVDLNRRLVPDVYLGVADVAGPDGEPWDHLVVMRRMPVDRRLSRLVEEGVDVADALADVAHQVATLHAASPPAGPHAEVGTPETLRRHWDEAFALLRGLDAEVVAPAEVDAMEADVAAYLDGRGPLLAQRVAGGRIVAGHGDLRAEDCFVLDDGVRILDCLDFDDDLMWGDALLDVAFLAMDLRDLGRPDLAEGFLARYAELAADRWPASLAEHLVAYRASVRAKVAAVRVQQGHDEAGADVRRFVDLCAAALARGRVRLVLVGGTPGTGKSTLARAMAARTGAVVLSSDEVRDDVEPGAGAPSAVGRGRYAPDRRARVYAELRRRAGELLARGESVVLDASWSDADEREAARAVAASTSSGLVEVRCTLPAEEAAARIRARAAEGTDVSEATPEVAEAMAAAFAPWPEATEVATTEAPEVLAGRLAAAL</sequence>
<gene>
    <name evidence="1" type="ORF">PO878_05530</name>
</gene>
<accession>A0AAF0BWU2</accession>
<proteinExistence type="predicted"/>
<dbReference type="InterPro" id="IPR027417">
    <property type="entry name" value="P-loop_NTPase"/>
</dbReference>
<evidence type="ECO:0000313" key="2">
    <source>
        <dbReference type="Proteomes" id="UP001216390"/>
    </source>
</evidence>
<dbReference type="SUPFAM" id="SSF56112">
    <property type="entry name" value="Protein kinase-like (PK-like)"/>
    <property type="match status" value="1"/>
</dbReference>
<dbReference type="SUPFAM" id="SSF52540">
    <property type="entry name" value="P-loop containing nucleoside triphosphate hydrolases"/>
    <property type="match status" value="1"/>
</dbReference>
<dbReference type="PANTHER" id="PTHR43883:SF1">
    <property type="entry name" value="GLUCONOKINASE"/>
    <property type="match status" value="1"/>
</dbReference>
<keyword evidence="2" id="KW-1185">Reference proteome</keyword>